<dbReference type="EMBL" id="KI691193">
    <property type="protein sequence ID" value="ETM53817.1"/>
    <property type="molecule type" value="Genomic_DNA"/>
</dbReference>
<dbReference type="Proteomes" id="UP000054532">
    <property type="component" value="Unassembled WGS sequence"/>
</dbReference>
<accession>W2NYK9</accession>
<gene>
    <name evidence="1" type="ORF">L914_02740</name>
</gene>
<proteinExistence type="predicted"/>
<name>W2NYK9_PHYNI</name>
<dbReference type="AlphaFoldDB" id="W2NYK9"/>
<evidence type="ECO:0000313" key="1">
    <source>
        <dbReference type="EMBL" id="ETM53817.1"/>
    </source>
</evidence>
<sequence>MHSRRRDSLSYKPTGVRDRLQNNYLLVYCSTSTSMPRTLNLYYRTEGAQVAALSDCQLTVRNVVKTVSLALRNSRSDSHIAHVFSNTETSTWLVCHSLSATGDESTIHLSHLSLVTISLPFNSKVHVCLKG</sequence>
<organism evidence="1">
    <name type="scientific">Phytophthora nicotianae</name>
    <name type="common">Potato buckeye rot agent</name>
    <name type="synonym">Phytophthora parasitica</name>
    <dbReference type="NCBI Taxonomy" id="4792"/>
    <lineage>
        <taxon>Eukaryota</taxon>
        <taxon>Sar</taxon>
        <taxon>Stramenopiles</taxon>
        <taxon>Oomycota</taxon>
        <taxon>Peronosporomycetes</taxon>
        <taxon>Peronosporales</taxon>
        <taxon>Peronosporaceae</taxon>
        <taxon>Phytophthora</taxon>
    </lineage>
</organism>
<protein>
    <submittedName>
        <fullName evidence="1">Uncharacterized protein</fullName>
    </submittedName>
</protein>
<reference evidence="1" key="1">
    <citation type="submission" date="2013-11" db="EMBL/GenBank/DDBJ databases">
        <title>The Genome Sequence of Phytophthora parasitica IAC_01/95.</title>
        <authorList>
            <consortium name="The Broad Institute Genomics Platform"/>
            <person name="Russ C."/>
            <person name="Tyler B."/>
            <person name="Panabieres F."/>
            <person name="Shan W."/>
            <person name="Tripathy S."/>
            <person name="Grunwald N."/>
            <person name="Machado M."/>
            <person name="Johnson C.S."/>
            <person name="Arredondo F."/>
            <person name="Hong C."/>
            <person name="Coffey M."/>
            <person name="Young S.K."/>
            <person name="Zeng Q."/>
            <person name="Gargeya S."/>
            <person name="Fitzgerald M."/>
            <person name="Abouelleil A."/>
            <person name="Alvarado L."/>
            <person name="Chapman S.B."/>
            <person name="Gainer-Dewar J."/>
            <person name="Goldberg J."/>
            <person name="Griggs A."/>
            <person name="Gujja S."/>
            <person name="Hansen M."/>
            <person name="Howarth C."/>
            <person name="Imamovic A."/>
            <person name="Ireland A."/>
            <person name="Larimer J."/>
            <person name="McCowan C."/>
            <person name="Murphy C."/>
            <person name="Pearson M."/>
            <person name="Poon T.W."/>
            <person name="Priest M."/>
            <person name="Roberts A."/>
            <person name="Saif S."/>
            <person name="Shea T."/>
            <person name="Sykes S."/>
            <person name="Wortman J."/>
            <person name="Nusbaum C."/>
            <person name="Birren B."/>
        </authorList>
    </citation>
    <scope>NUCLEOTIDE SEQUENCE [LARGE SCALE GENOMIC DNA]</scope>
    <source>
        <strain evidence="1">IAC_01/95</strain>
    </source>
</reference>